<keyword evidence="1" id="KW-0812">Transmembrane</keyword>
<sequence>MSANPSPTTRAQDDILTEQAVEWCVRVNDGACTEQDLIALQRWLDADPRHAREFEAVQQLWSISRELPASGGLPAAQQPARRAPAARRLLRLAAVASAASAAVWALGWSFAWLPSSYHRYSSAQLAQTVEMSDGTEVDLNVNSSLVYRNYRDARRVRLDDGEAFFRVTHDAEHPFVVEAGRGTITVTGTAFNVFKSGETVIVTLLEGSVEVQAAPASGLVKALRLRPMTQARYSERGAPWLRPVQESEIAAWRHGKLVLNDTTLRDAVMQLNRYLPADEQYTSVDPSIGGLRLGGTYDTRNAAELARALPGILPVRTQRGSDGGLMLVPASRAP</sequence>
<dbReference type="KEGG" id="apes:FOC84_29590"/>
<dbReference type="Pfam" id="PF16220">
    <property type="entry name" value="DUF4880"/>
    <property type="match status" value="1"/>
</dbReference>
<dbReference type="EMBL" id="CP053985">
    <property type="protein sequence ID" value="QKH38862.1"/>
    <property type="molecule type" value="Genomic_DNA"/>
</dbReference>
<protein>
    <submittedName>
        <fullName evidence="4">FecR domain-containing protein</fullName>
    </submittedName>
</protein>
<keyword evidence="1" id="KW-1133">Transmembrane helix</keyword>
<evidence type="ECO:0000313" key="5">
    <source>
        <dbReference type="Proteomes" id="UP000500970"/>
    </source>
</evidence>
<dbReference type="InterPro" id="IPR006860">
    <property type="entry name" value="FecR"/>
</dbReference>
<proteinExistence type="predicted"/>
<dbReference type="AlphaFoldDB" id="A0A7D4ICM2"/>
<accession>A0A7D4ICM2</accession>
<feature type="domain" description="FecR N-terminal" evidence="3">
    <location>
        <begin position="18"/>
        <end position="60"/>
    </location>
</feature>
<gene>
    <name evidence="4" type="ORF">FOC84_29590</name>
</gene>
<reference evidence="4 5" key="1">
    <citation type="submission" date="2020-05" db="EMBL/GenBank/DDBJ databases">
        <title>FDA dAtabase for Regulatory Grade micrObial Sequences (FDA-ARGOS): Supporting development and validation of Infectious Disease Dx tests.</title>
        <authorList>
            <person name="Sproer C."/>
            <person name="Gronow S."/>
            <person name="Severitt S."/>
            <person name="Schroder I."/>
            <person name="Tallon L."/>
            <person name="Sadzewicz L."/>
            <person name="Zhao X."/>
            <person name="Vavikolanu K."/>
            <person name="Mehta A."/>
            <person name="Aluvathingal J."/>
            <person name="Nadendla S."/>
            <person name="Myers T."/>
            <person name="Yan Y."/>
            <person name="Sichtig H."/>
        </authorList>
    </citation>
    <scope>NUCLEOTIDE SEQUENCE [LARGE SCALE GENOMIC DNA]</scope>
    <source>
        <strain evidence="4 5">FDAARGOS_790</strain>
    </source>
</reference>
<feature type="domain" description="FecR protein" evidence="2">
    <location>
        <begin position="126"/>
        <end position="210"/>
    </location>
</feature>
<name>A0A7D4ICM2_9BURK</name>
<dbReference type="InterPro" id="IPR032623">
    <property type="entry name" value="FecR_N"/>
</dbReference>
<dbReference type="PANTHER" id="PTHR30273">
    <property type="entry name" value="PERIPLASMIC SIGNAL SENSOR AND SIGMA FACTOR ACTIVATOR FECR-RELATED"/>
    <property type="match status" value="1"/>
</dbReference>
<feature type="transmembrane region" description="Helical" evidence="1">
    <location>
        <begin position="89"/>
        <end position="113"/>
    </location>
</feature>
<evidence type="ECO:0000256" key="1">
    <source>
        <dbReference type="SAM" id="Phobius"/>
    </source>
</evidence>
<keyword evidence="5" id="KW-1185">Reference proteome</keyword>
<evidence type="ECO:0000313" key="4">
    <source>
        <dbReference type="EMBL" id="QKH38862.1"/>
    </source>
</evidence>
<dbReference type="PIRSF" id="PIRSF018266">
    <property type="entry name" value="FecR"/>
    <property type="match status" value="1"/>
</dbReference>
<evidence type="ECO:0000259" key="3">
    <source>
        <dbReference type="Pfam" id="PF16220"/>
    </source>
</evidence>
<evidence type="ECO:0000259" key="2">
    <source>
        <dbReference type="Pfam" id="PF04773"/>
    </source>
</evidence>
<dbReference type="Pfam" id="PF04773">
    <property type="entry name" value="FecR"/>
    <property type="match status" value="1"/>
</dbReference>
<dbReference type="Gene3D" id="2.60.120.1440">
    <property type="match status" value="1"/>
</dbReference>
<dbReference type="InterPro" id="IPR012373">
    <property type="entry name" value="Ferrdict_sens_TM"/>
</dbReference>
<dbReference type="Proteomes" id="UP000500970">
    <property type="component" value="Chromosome"/>
</dbReference>
<dbReference type="GO" id="GO:0016989">
    <property type="term" value="F:sigma factor antagonist activity"/>
    <property type="evidence" value="ECO:0007669"/>
    <property type="project" value="TreeGrafter"/>
</dbReference>
<keyword evidence="1" id="KW-0472">Membrane</keyword>
<organism evidence="4 5">
    <name type="scientific">Achromobacter pestifer</name>
    <dbReference type="NCBI Taxonomy" id="1353889"/>
    <lineage>
        <taxon>Bacteria</taxon>
        <taxon>Pseudomonadati</taxon>
        <taxon>Pseudomonadota</taxon>
        <taxon>Betaproteobacteria</taxon>
        <taxon>Burkholderiales</taxon>
        <taxon>Alcaligenaceae</taxon>
        <taxon>Achromobacter</taxon>
    </lineage>
</organism>
<dbReference type="PANTHER" id="PTHR30273:SF2">
    <property type="entry name" value="PROTEIN FECR"/>
    <property type="match status" value="1"/>
</dbReference>